<dbReference type="SMART" id="SM00771">
    <property type="entry name" value="ZipA_C"/>
    <property type="match status" value="1"/>
</dbReference>
<keyword evidence="2" id="KW-0472">Membrane</keyword>
<keyword evidence="2" id="KW-1133">Transmembrane helix</keyword>
<name>A0A1I7H3Z4_9BURK</name>
<feature type="region of interest" description="Disordered" evidence="1">
    <location>
        <begin position="31"/>
        <end position="81"/>
    </location>
</feature>
<dbReference type="Gene3D" id="3.30.1400.10">
    <property type="entry name" value="ZipA, C-terminal FtsZ-binding domain"/>
    <property type="match status" value="1"/>
</dbReference>
<dbReference type="InterPro" id="IPR007449">
    <property type="entry name" value="ZipA_FtsZ-bd_C"/>
</dbReference>
<reference evidence="4 5" key="1">
    <citation type="submission" date="2016-10" db="EMBL/GenBank/DDBJ databases">
        <authorList>
            <person name="de Groot N.N."/>
        </authorList>
    </citation>
    <scope>NUCLEOTIDE SEQUENCE [LARGE SCALE GENOMIC DNA]</scope>
    <source>
        <strain evidence="4 5">R-24608</strain>
    </source>
</reference>
<proteinExistence type="predicted"/>
<feature type="transmembrane region" description="Helical" evidence="2">
    <location>
        <begin position="6"/>
        <end position="25"/>
    </location>
</feature>
<keyword evidence="2" id="KW-0812">Transmembrane</keyword>
<dbReference type="SUPFAM" id="SSF64383">
    <property type="entry name" value="Cell-division protein ZipA, C-terminal domain"/>
    <property type="match status" value="1"/>
</dbReference>
<evidence type="ECO:0000256" key="1">
    <source>
        <dbReference type="SAM" id="MobiDB-lite"/>
    </source>
</evidence>
<dbReference type="EMBL" id="FPBX01000008">
    <property type="protein sequence ID" value="SFU55437.1"/>
    <property type="molecule type" value="Genomic_DNA"/>
</dbReference>
<evidence type="ECO:0000313" key="4">
    <source>
        <dbReference type="EMBL" id="SFU55437.1"/>
    </source>
</evidence>
<protein>
    <submittedName>
        <fullName evidence="4">ZipA, C-terminal FtsZ-binding domain</fullName>
    </submittedName>
</protein>
<evidence type="ECO:0000313" key="5">
    <source>
        <dbReference type="Proteomes" id="UP000183656"/>
    </source>
</evidence>
<dbReference type="RefSeq" id="WP_054255986.1">
    <property type="nucleotide sequence ID" value="NZ_CYIG01000012.1"/>
</dbReference>
<gene>
    <name evidence="4" type="ORF">SAMN04489707_100874</name>
</gene>
<feature type="compositionally biased region" description="Basic and acidic residues" evidence="1">
    <location>
        <begin position="35"/>
        <end position="46"/>
    </location>
</feature>
<evidence type="ECO:0000256" key="2">
    <source>
        <dbReference type="SAM" id="Phobius"/>
    </source>
</evidence>
<dbReference type="STRING" id="343013.SAMN04489707_100874"/>
<dbReference type="OrthoDB" id="8521018at2"/>
<sequence length="384" mass="41118">MSTLQLSLAIIGGIVLAVIVAYNAWNTHRNTPRRALPESRDGREGQEPSLPPEPALRQEPSFDGAVAPAPMPLNEPSLAPADPDVLAQQHVPTVDAHDALHIPTPAPAHERRLQLDPLIDAMASLLVENLVSGDAALAALPPTRRAGSKPFAIEGFNATTKLWEPPQPGQRYMAFQAGVQLANRTGALSQIEFSEFVGKAQAFCDAVNAAPEFPNMPHEIARARELDQFAGEHDAQLSFMLRARQAAWSPGYVQQCAARLGFVPGPIAGRLVLPSSTPGQAPLLHLACDQHAALSEDPDQSAVRDLALSLDVPQVPRGEQPFARLREVATALCQAMDGVLCDQDGNPLPAMAMDAIAADLEQLYDVLDQRELSAGSALARRLFS</sequence>
<dbReference type="AlphaFoldDB" id="A0A1I7H3Z4"/>
<dbReference type="InterPro" id="IPR036765">
    <property type="entry name" value="ZipA_FtsZ-bd_C_sf"/>
</dbReference>
<feature type="domain" description="ZipA C-terminal FtsZ-binding" evidence="3">
    <location>
        <begin position="233"/>
        <end position="363"/>
    </location>
</feature>
<accession>A0A1I7H3Z4</accession>
<dbReference type="Proteomes" id="UP000183656">
    <property type="component" value="Unassembled WGS sequence"/>
</dbReference>
<evidence type="ECO:0000259" key="3">
    <source>
        <dbReference type="SMART" id="SM00771"/>
    </source>
</evidence>
<dbReference type="GO" id="GO:0090529">
    <property type="term" value="P:cell septum assembly"/>
    <property type="evidence" value="ECO:0007669"/>
    <property type="project" value="InterPro"/>
</dbReference>
<organism evidence="4 5">
    <name type="scientific">Paenacidovorax caeni</name>
    <dbReference type="NCBI Taxonomy" id="343013"/>
    <lineage>
        <taxon>Bacteria</taxon>
        <taxon>Pseudomonadati</taxon>
        <taxon>Pseudomonadota</taxon>
        <taxon>Betaproteobacteria</taxon>
        <taxon>Burkholderiales</taxon>
        <taxon>Comamonadaceae</taxon>
        <taxon>Paenacidovorax</taxon>
    </lineage>
</organism>
<keyword evidence="5" id="KW-1185">Reference proteome</keyword>